<evidence type="ECO:0000313" key="3">
    <source>
        <dbReference type="Proteomes" id="UP000185511"/>
    </source>
</evidence>
<dbReference type="EMBL" id="CP016076">
    <property type="protein sequence ID" value="APU14295.1"/>
    <property type="molecule type" value="Genomic_DNA"/>
</dbReference>
<organism evidence="2 3">
    <name type="scientific">Actinoalloteichus fjordicus</name>
    <dbReference type="NCBI Taxonomy" id="1612552"/>
    <lineage>
        <taxon>Bacteria</taxon>
        <taxon>Bacillati</taxon>
        <taxon>Actinomycetota</taxon>
        <taxon>Actinomycetes</taxon>
        <taxon>Pseudonocardiales</taxon>
        <taxon>Pseudonocardiaceae</taxon>
        <taxon>Actinoalloteichus</taxon>
    </lineage>
</organism>
<dbReference type="AlphaFoldDB" id="A0AAC9LCF0"/>
<dbReference type="KEGG" id="acad:UA74_11175"/>
<accession>A0AAC9LCF0</accession>
<feature type="compositionally biased region" description="Basic and acidic residues" evidence="1">
    <location>
        <begin position="134"/>
        <end position="152"/>
    </location>
</feature>
<reference evidence="3" key="1">
    <citation type="submission" date="2016-06" db="EMBL/GenBank/DDBJ databases">
        <title>Complete genome sequence of Actinoalloteichus fjordicus DSM 46855 (=ADI127-17), type strain of the new species Actinoalloteichus fjordicus.</title>
        <authorList>
            <person name="Ruckert C."/>
            <person name="Nouioui I."/>
            <person name="Willmese J."/>
            <person name="van Wezel G."/>
            <person name="Klenk H.-P."/>
            <person name="Kalinowski J."/>
            <person name="Zotchev S.B."/>
        </authorList>
    </citation>
    <scope>NUCLEOTIDE SEQUENCE [LARGE SCALE GENOMIC DNA]</scope>
    <source>
        <strain evidence="3">ADI127-7</strain>
    </source>
</reference>
<dbReference type="RefSeq" id="WP_075740209.1">
    <property type="nucleotide sequence ID" value="NZ_CP016076.1"/>
</dbReference>
<evidence type="ECO:0000256" key="1">
    <source>
        <dbReference type="SAM" id="MobiDB-lite"/>
    </source>
</evidence>
<keyword evidence="3" id="KW-1185">Reference proteome</keyword>
<sequence length="161" mass="17816">MTDHDDANRIWLLTRRHRETNISIIAATLDRAQAEGWLAALGEPYELETTRLLGEEVHPFAWWQVRAIVDGTDVTMGEPQRMRGAAGLLMPGEAEPAPQVFIDEAAGALEQQVHGRAVTVLQAMALDPDTARQLAEEEIRRRTERAADDGEGQHPQAPPPL</sequence>
<dbReference type="Proteomes" id="UP000185511">
    <property type="component" value="Chromosome"/>
</dbReference>
<protein>
    <submittedName>
        <fullName evidence="2">Uncharacterized protein</fullName>
    </submittedName>
</protein>
<feature type="region of interest" description="Disordered" evidence="1">
    <location>
        <begin position="131"/>
        <end position="161"/>
    </location>
</feature>
<name>A0AAC9LCF0_9PSEU</name>
<gene>
    <name evidence="2" type="ORF">UA74_11175</name>
</gene>
<proteinExistence type="predicted"/>
<evidence type="ECO:0000313" key="2">
    <source>
        <dbReference type="EMBL" id="APU14295.1"/>
    </source>
</evidence>